<dbReference type="RefSeq" id="XP_029215676.1">
    <property type="nucleotide sequence ID" value="XM_029361321.1"/>
</dbReference>
<dbReference type="Gene3D" id="3.30.420.10">
    <property type="entry name" value="Ribonuclease H-like superfamily/Ribonuclease H"/>
    <property type="match status" value="1"/>
</dbReference>
<evidence type="ECO:0000256" key="6">
    <source>
        <dbReference type="ARBA" id="ARBA00022842"/>
    </source>
</evidence>
<dbReference type="AlphaFoldDB" id="A0A2A9M7P3"/>
<dbReference type="EMBL" id="NWUJ01000014">
    <property type="protein sequence ID" value="PFH31667.1"/>
    <property type="molecule type" value="Genomic_DNA"/>
</dbReference>
<dbReference type="SMART" id="SM00479">
    <property type="entry name" value="EXOIII"/>
    <property type="match status" value="1"/>
</dbReference>
<keyword evidence="2" id="KW-0540">Nuclease</keyword>
<evidence type="ECO:0000259" key="9">
    <source>
        <dbReference type="SMART" id="SM00479"/>
    </source>
</evidence>
<dbReference type="SUPFAM" id="SSF53098">
    <property type="entry name" value="Ribonuclease H-like"/>
    <property type="match status" value="1"/>
</dbReference>
<sequence>MGEVSPPRNSGAAPAPPQQRAETNAEGRGGKQEKRKATEGEDRRCFGGEGRACVSTSACAEPHLPRQSRQGKEANGEDEAAGDPGGASSRKGSLSCRRPSLNAASYARTTSSGESRGADAQPAVCAGDLVAIEPLSQTRRLRKGTEVPLARTERGGLGGEDRQEAEGGHAGPRVASVEEKDEEADRCAKEAEREEAANREEKREDHSGVQETEASKGRDRDAEEKNGGNGMRKRAERQRREKGENGEKEGGTDEVNRGSPEAFQRGEVICVYENEAKETVADVLRYTAAGKPFKSLRAGILLGIPVSRLRRLEAHWDRIASDRRAGRSVPCPHRAFQLPPSPFFTRAVDRDRGALCFFWDLETTGLEIASCEITQIGCVPRLFREGRWERLAVPGLQETDTPVASEEAAFSAYIRIKGSIPKVVQELTGITESLLEQKGIPLSSALLKWAVWVRAVAGRCPSVPIWFVAHNGSAFDVPVLLRQEADAKAAAAAGLFPVGCFFRDVECAFTVDTLALSRALPWPDKREQSHSLSLLFSQLTGKGREKDQEHNALGDCLVLAELMEKEPFLSAWQRMNLGRTLAEEAQHQARWQWLDLSGLFGAC</sequence>
<dbReference type="GO" id="GO:0046872">
    <property type="term" value="F:metal ion binding"/>
    <property type="evidence" value="ECO:0007669"/>
    <property type="project" value="UniProtKB-KW"/>
</dbReference>
<keyword evidence="3" id="KW-0479">Metal-binding</keyword>
<feature type="compositionally biased region" description="Basic and acidic residues" evidence="8">
    <location>
        <begin position="183"/>
        <end position="226"/>
    </location>
</feature>
<organism evidence="10 11">
    <name type="scientific">Besnoitia besnoiti</name>
    <name type="common">Apicomplexan protozoan</name>
    <dbReference type="NCBI Taxonomy" id="94643"/>
    <lineage>
        <taxon>Eukaryota</taxon>
        <taxon>Sar</taxon>
        <taxon>Alveolata</taxon>
        <taxon>Apicomplexa</taxon>
        <taxon>Conoidasida</taxon>
        <taxon>Coccidia</taxon>
        <taxon>Eucoccidiorida</taxon>
        <taxon>Eimeriorina</taxon>
        <taxon>Sarcocystidae</taxon>
        <taxon>Besnoitia</taxon>
    </lineage>
</organism>
<dbReference type="InterPro" id="IPR013520">
    <property type="entry name" value="Ribonucl_H"/>
</dbReference>
<evidence type="ECO:0000256" key="5">
    <source>
        <dbReference type="ARBA" id="ARBA00022839"/>
    </source>
</evidence>
<dbReference type="VEuPathDB" id="ToxoDB:BESB_026410"/>
<comment type="caution">
    <text evidence="10">The sequence shown here is derived from an EMBL/GenBank/DDBJ whole genome shotgun (WGS) entry which is preliminary data.</text>
</comment>
<feature type="compositionally biased region" description="Basic and acidic residues" evidence="8">
    <location>
        <begin position="238"/>
        <end position="256"/>
    </location>
</feature>
<dbReference type="GeneID" id="40307693"/>
<evidence type="ECO:0000313" key="11">
    <source>
        <dbReference type="Proteomes" id="UP000224006"/>
    </source>
</evidence>
<dbReference type="PANTHER" id="PTHR13058">
    <property type="entry name" value="THREE PRIME REPAIR EXONUCLEASE 1, 2"/>
    <property type="match status" value="1"/>
</dbReference>
<feature type="domain" description="Exonuclease" evidence="9">
    <location>
        <begin position="354"/>
        <end position="572"/>
    </location>
</feature>
<dbReference type="GO" id="GO:0003676">
    <property type="term" value="F:nucleic acid binding"/>
    <property type="evidence" value="ECO:0007669"/>
    <property type="project" value="InterPro"/>
</dbReference>
<evidence type="ECO:0000256" key="8">
    <source>
        <dbReference type="SAM" id="MobiDB-lite"/>
    </source>
</evidence>
<protein>
    <submittedName>
        <fullName evidence="10">Exonuclease</fullName>
    </submittedName>
</protein>
<dbReference type="PANTHER" id="PTHR13058:SF19">
    <property type="entry name" value="LD40940P"/>
    <property type="match status" value="1"/>
</dbReference>
<accession>A0A2A9M7P3</accession>
<proteinExistence type="inferred from homology"/>
<reference evidence="10 11" key="1">
    <citation type="submission" date="2017-09" db="EMBL/GenBank/DDBJ databases">
        <title>Genome sequencing of Besnoitia besnoiti strain Bb-Ger1.</title>
        <authorList>
            <person name="Schares G."/>
            <person name="Venepally P."/>
            <person name="Lorenzi H.A."/>
        </authorList>
    </citation>
    <scope>NUCLEOTIDE SEQUENCE [LARGE SCALE GENOMIC DNA]</scope>
    <source>
        <strain evidence="10 11">Bb-Ger1</strain>
    </source>
</reference>
<evidence type="ECO:0000313" key="10">
    <source>
        <dbReference type="EMBL" id="PFH31667.1"/>
    </source>
</evidence>
<dbReference type="Proteomes" id="UP000224006">
    <property type="component" value="Unassembled WGS sequence"/>
</dbReference>
<dbReference type="GO" id="GO:0005737">
    <property type="term" value="C:cytoplasm"/>
    <property type="evidence" value="ECO:0007669"/>
    <property type="project" value="TreeGrafter"/>
</dbReference>
<keyword evidence="4" id="KW-0378">Hydrolase</keyword>
<evidence type="ECO:0000256" key="1">
    <source>
        <dbReference type="ARBA" id="ARBA00001946"/>
    </source>
</evidence>
<dbReference type="GO" id="GO:0006308">
    <property type="term" value="P:DNA catabolic process"/>
    <property type="evidence" value="ECO:0007669"/>
    <property type="project" value="TreeGrafter"/>
</dbReference>
<dbReference type="InterPro" id="IPR040393">
    <property type="entry name" value="TREX1/2"/>
</dbReference>
<keyword evidence="11" id="KW-1185">Reference proteome</keyword>
<name>A0A2A9M7P3_BESBE</name>
<dbReference type="InterPro" id="IPR036397">
    <property type="entry name" value="RNaseH_sf"/>
</dbReference>
<dbReference type="KEGG" id="bbes:BESB_026410"/>
<feature type="compositionally biased region" description="Basic and acidic residues" evidence="8">
    <location>
        <begin position="151"/>
        <end position="167"/>
    </location>
</feature>
<evidence type="ECO:0000256" key="4">
    <source>
        <dbReference type="ARBA" id="ARBA00022801"/>
    </source>
</evidence>
<dbReference type="GO" id="GO:0008296">
    <property type="term" value="F:3'-5'-DNA exonuclease activity"/>
    <property type="evidence" value="ECO:0007669"/>
    <property type="project" value="TreeGrafter"/>
</dbReference>
<dbReference type="CDD" id="cd06127">
    <property type="entry name" value="DEDDh"/>
    <property type="match status" value="1"/>
</dbReference>
<dbReference type="Pfam" id="PF00929">
    <property type="entry name" value="RNase_T"/>
    <property type="match status" value="1"/>
</dbReference>
<keyword evidence="5 10" id="KW-0269">Exonuclease</keyword>
<evidence type="ECO:0000256" key="7">
    <source>
        <dbReference type="ARBA" id="ARBA00025769"/>
    </source>
</evidence>
<gene>
    <name evidence="10" type="ORF">BESB_026410</name>
</gene>
<feature type="compositionally biased region" description="Basic and acidic residues" evidence="8">
    <location>
        <begin position="23"/>
        <end position="46"/>
    </location>
</feature>
<evidence type="ECO:0000256" key="3">
    <source>
        <dbReference type="ARBA" id="ARBA00022723"/>
    </source>
</evidence>
<dbReference type="OrthoDB" id="10250935at2759"/>
<keyword evidence="6" id="KW-0460">Magnesium</keyword>
<comment type="cofactor">
    <cofactor evidence="1">
        <name>Mg(2+)</name>
        <dbReference type="ChEBI" id="CHEBI:18420"/>
    </cofactor>
</comment>
<dbReference type="InterPro" id="IPR012337">
    <property type="entry name" value="RNaseH-like_sf"/>
</dbReference>
<evidence type="ECO:0000256" key="2">
    <source>
        <dbReference type="ARBA" id="ARBA00022722"/>
    </source>
</evidence>
<comment type="similarity">
    <text evidence="7">Belongs to the exonuclease superfamily. TREX family.</text>
</comment>
<feature type="region of interest" description="Disordered" evidence="8">
    <location>
        <begin position="1"/>
        <end position="260"/>
    </location>
</feature>